<reference evidence="11 12" key="1">
    <citation type="journal article" date="2018" name="Mol. Biol. Evol.">
        <title>Broad Genomic Sampling Reveals a Smut Pathogenic Ancestry of the Fungal Clade Ustilaginomycotina.</title>
        <authorList>
            <person name="Kijpornyongpan T."/>
            <person name="Mondo S.J."/>
            <person name="Barry K."/>
            <person name="Sandor L."/>
            <person name="Lee J."/>
            <person name="Lipzen A."/>
            <person name="Pangilinan J."/>
            <person name="LaButti K."/>
            <person name="Hainaut M."/>
            <person name="Henrissat B."/>
            <person name="Grigoriev I.V."/>
            <person name="Spatafora J.W."/>
            <person name="Aime M.C."/>
        </authorList>
    </citation>
    <scope>NUCLEOTIDE SEQUENCE [LARGE SCALE GENOMIC DNA]</scope>
    <source>
        <strain evidence="11 12">MCA 3645</strain>
    </source>
</reference>
<evidence type="ECO:0000256" key="3">
    <source>
        <dbReference type="ARBA" id="ARBA00020256"/>
    </source>
</evidence>
<dbReference type="GO" id="GO:0005789">
    <property type="term" value="C:endoplasmic reticulum membrane"/>
    <property type="evidence" value="ECO:0007669"/>
    <property type="project" value="UniProtKB-SubCell"/>
</dbReference>
<dbReference type="InterPro" id="IPR019009">
    <property type="entry name" value="SRP_receptor_beta_su"/>
</dbReference>
<dbReference type="SUPFAM" id="SSF52540">
    <property type="entry name" value="P-loop containing nucleoside triphosphate hydrolases"/>
    <property type="match status" value="1"/>
</dbReference>
<keyword evidence="6" id="KW-0256">Endoplasmic reticulum</keyword>
<evidence type="ECO:0000256" key="10">
    <source>
        <dbReference type="ARBA" id="ARBA00023170"/>
    </source>
</evidence>
<proteinExistence type="inferred from homology"/>
<comment type="similarity">
    <text evidence="2">Belongs to the SRP receptor beta subunit family.</text>
</comment>
<accession>A0A317XW14</accession>
<keyword evidence="5" id="KW-0547">Nucleotide-binding</keyword>
<dbReference type="GO" id="GO:0005525">
    <property type="term" value="F:GTP binding"/>
    <property type="evidence" value="ECO:0007669"/>
    <property type="project" value="UniProtKB-KW"/>
</dbReference>
<dbReference type="InParanoid" id="A0A317XW14"/>
<evidence type="ECO:0000313" key="12">
    <source>
        <dbReference type="Proteomes" id="UP000246740"/>
    </source>
</evidence>
<gene>
    <name evidence="11" type="ORF">BCV70DRAFT_55101</name>
</gene>
<dbReference type="Pfam" id="PF09439">
    <property type="entry name" value="SRPRB"/>
    <property type="match status" value="1"/>
</dbReference>
<dbReference type="Gene3D" id="3.40.50.300">
    <property type="entry name" value="P-loop containing nucleotide triphosphate hydrolases"/>
    <property type="match status" value="1"/>
</dbReference>
<keyword evidence="10" id="KW-0675">Receptor</keyword>
<keyword evidence="8" id="KW-0342">GTP-binding</keyword>
<keyword evidence="9" id="KW-0472">Membrane</keyword>
<evidence type="ECO:0000256" key="7">
    <source>
        <dbReference type="ARBA" id="ARBA00022989"/>
    </source>
</evidence>
<evidence type="ECO:0000256" key="8">
    <source>
        <dbReference type="ARBA" id="ARBA00023134"/>
    </source>
</evidence>
<evidence type="ECO:0000256" key="2">
    <source>
        <dbReference type="ARBA" id="ARBA00005619"/>
    </source>
</evidence>
<evidence type="ECO:0000256" key="4">
    <source>
        <dbReference type="ARBA" id="ARBA00022692"/>
    </source>
</evidence>
<dbReference type="AlphaFoldDB" id="A0A317XW14"/>
<comment type="subcellular location">
    <subcellularLocation>
        <location evidence="1">Endoplasmic reticulum membrane</location>
        <topology evidence="1">Single-pass membrane protein</topology>
    </subcellularLocation>
</comment>
<evidence type="ECO:0000256" key="5">
    <source>
        <dbReference type="ARBA" id="ARBA00022741"/>
    </source>
</evidence>
<evidence type="ECO:0000256" key="9">
    <source>
        <dbReference type="ARBA" id="ARBA00023136"/>
    </source>
</evidence>
<evidence type="ECO:0000256" key="6">
    <source>
        <dbReference type="ARBA" id="ARBA00022824"/>
    </source>
</evidence>
<evidence type="ECO:0000313" key="11">
    <source>
        <dbReference type="EMBL" id="PWZ02013.1"/>
    </source>
</evidence>
<protein>
    <recommendedName>
        <fullName evidence="3">Signal recognition particle receptor subunit beta</fullName>
    </recommendedName>
</protein>
<keyword evidence="12" id="KW-1185">Reference proteome</keyword>
<name>A0A317XW14_9BASI</name>
<dbReference type="OrthoDB" id="41266at2759"/>
<organism evidence="11 12">
    <name type="scientific">Testicularia cyperi</name>
    <dbReference type="NCBI Taxonomy" id="1882483"/>
    <lineage>
        <taxon>Eukaryota</taxon>
        <taxon>Fungi</taxon>
        <taxon>Dikarya</taxon>
        <taxon>Basidiomycota</taxon>
        <taxon>Ustilaginomycotina</taxon>
        <taxon>Ustilaginomycetes</taxon>
        <taxon>Ustilaginales</taxon>
        <taxon>Anthracoideaceae</taxon>
        <taxon>Testicularia</taxon>
    </lineage>
</organism>
<dbReference type="STRING" id="1882483.A0A317XW14"/>
<dbReference type="InterPro" id="IPR027417">
    <property type="entry name" value="P-loop_NTPase"/>
</dbReference>
<evidence type="ECO:0000256" key="1">
    <source>
        <dbReference type="ARBA" id="ARBA00004389"/>
    </source>
</evidence>
<dbReference type="Proteomes" id="UP000246740">
    <property type="component" value="Unassembled WGS sequence"/>
</dbReference>
<keyword evidence="7" id="KW-1133">Transmembrane helix</keyword>
<keyword evidence="4" id="KW-0812">Transmembrane</keyword>
<sequence>MAFVAPVVRWPDALTSHLPEPLRESGIPPQYFIAVPATLLAVLVAYTITKASARSPSAQLVTVSSADGYTSRRSVGRSPTVLLVGLADSGKTTLFSSLVYGTTPASLLASADASTKPITLVDLPGHPRLRPLLDENVHQADAIVICVDTVMASKSSLSSGSGRQDGESVTDAADLLHSTLITLAKSRSKGSAGSSAVAPPSILVLFTRADQSPLLGGSSAGADKDKDEKRRAQLLSRCRTTLESELGQRRSNMGLGKRRGGVKIAGLGKVADGDPSSAVSSSGVLGWLKRMVGLSNGGSSNAAAAAEEDEEEEDDEVVDYIDWHAAQRAMEASDAGATNGASSFSLDKLDDEVVYNGKVDFALASLGKERTWSGDAAEQHAPATAADGTRDLQAWLVDLQN</sequence>
<dbReference type="EMBL" id="KZ819189">
    <property type="protein sequence ID" value="PWZ02013.1"/>
    <property type="molecule type" value="Genomic_DNA"/>
</dbReference>